<evidence type="ECO:0000256" key="9">
    <source>
        <dbReference type="ARBA" id="ARBA00037878"/>
    </source>
</evidence>
<evidence type="ECO:0000256" key="11">
    <source>
        <dbReference type="SAM" id="MobiDB-lite"/>
    </source>
</evidence>
<name>A0A7H8R404_TALRU</name>
<feature type="transmembrane region" description="Helical" evidence="12">
    <location>
        <begin position="134"/>
        <end position="155"/>
    </location>
</feature>
<dbReference type="Pfam" id="PF00928">
    <property type="entry name" value="Adap_comp_sub"/>
    <property type="match status" value="1"/>
</dbReference>
<keyword evidence="10" id="KW-0175">Coiled coil</keyword>
<evidence type="ECO:0000313" key="15">
    <source>
        <dbReference type="EMBL" id="QKX61080.1"/>
    </source>
</evidence>
<keyword evidence="16" id="KW-1185">Reference proteome</keyword>
<dbReference type="InterPro" id="IPR019383">
    <property type="entry name" value="Golgin_A_7/ERF4"/>
</dbReference>
<feature type="coiled-coil region" evidence="10">
    <location>
        <begin position="323"/>
        <end position="354"/>
    </location>
</feature>
<dbReference type="PANTHER" id="PTHR39469:SF1">
    <property type="entry name" value="DUF4203 DOMAIN-CONTAINING PROTEIN"/>
    <property type="match status" value="1"/>
</dbReference>
<feature type="region of interest" description="Disordered" evidence="11">
    <location>
        <begin position="804"/>
        <end position="850"/>
    </location>
</feature>
<dbReference type="GO" id="GO:0030131">
    <property type="term" value="C:clathrin adaptor complex"/>
    <property type="evidence" value="ECO:0007669"/>
    <property type="project" value="InterPro"/>
</dbReference>
<dbReference type="EMBL" id="CP055901">
    <property type="protein sequence ID" value="QKX61080.1"/>
    <property type="molecule type" value="Genomic_DNA"/>
</dbReference>
<dbReference type="Proteomes" id="UP000509510">
    <property type="component" value="Chromosome IV"/>
</dbReference>
<dbReference type="InterPro" id="IPR011012">
    <property type="entry name" value="Longin-like_dom_sf"/>
</dbReference>
<feature type="region of interest" description="Disordered" evidence="11">
    <location>
        <begin position="652"/>
        <end position="747"/>
    </location>
</feature>
<keyword evidence="2" id="KW-0813">Transport</keyword>
<dbReference type="RefSeq" id="XP_035347255.1">
    <property type="nucleotide sequence ID" value="XM_035491362.1"/>
</dbReference>
<dbReference type="GO" id="GO:0006886">
    <property type="term" value="P:intracellular protein transport"/>
    <property type="evidence" value="ECO:0007669"/>
    <property type="project" value="InterPro"/>
</dbReference>
<dbReference type="FunFam" id="3.30.450.60:FF:000002">
    <property type="entry name" value="AP-2 complex subunit mu, putative"/>
    <property type="match status" value="1"/>
</dbReference>
<evidence type="ECO:0000256" key="10">
    <source>
        <dbReference type="SAM" id="Coils"/>
    </source>
</evidence>
<dbReference type="InterPro" id="IPR025256">
    <property type="entry name" value="TM7S3/TM198-like_dom"/>
</dbReference>
<dbReference type="InterPro" id="IPR043512">
    <property type="entry name" value="Mu2_C"/>
</dbReference>
<dbReference type="PANTHER" id="PTHR39469">
    <property type="entry name" value="CHROMOSOME 1, WHOLE GENOME SHOTGUN SEQUENCE"/>
    <property type="match status" value="1"/>
</dbReference>
<keyword evidence="13" id="KW-0732">Signal</keyword>
<dbReference type="InterPro" id="IPR036168">
    <property type="entry name" value="AP2_Mu_C_sf"/>
</dbReference>
<feature type="region of interest" description="Disordered" evidence="11">
    <location>
        <begin position="368"/>
        <end position="393"/>
    </location>
</feature>
<dbReference type="OrthoDB" id="10259133at2759"/>
<evidence type="ECO:0000313" key="16">
    <source>
        <dbReference type="Proteomes" id="UP000509510"/>
    </source>
</evidence>
<feature type="compositionally biased region" description="Polar residues" evidence="11">
    <location>
        <begin position="550"/>
        <end position="572"/>
    </location>
</feature>
<dbReference type="GO" id="GO:0005905">
    <property type="term" value="C:clathrin-coated pit"/>
    <property type="evidence" value="ECO:0007669"/>
    <property type="project" value="UniProtKB-KW"/>
</dbReference>
<feature type="compositionally biased region" description="Polar residues" evidence="11">
    <location>
        <begin position="694"/>
        <end position="703"/>
    </location>
</feature>
<keyword evidence="5" id="KW-0653">Protein transport</keyword>
<keyword evidence="7 12" id="KW-0472">Membrane</keyword>
<evidence type="ECO:0000256" key="7">
    <source>
        <dbReference type="ARBA" id="ARBA00023136"/>
    </source>
</evidence>
<feature type="signal peptide" evidence="13">
    <location>
        <begin position="1"/>
        <end position="20"/>
    </location>
</feature>
<dbReference type="PRINTS" id="PR00314">
    <property type="entry name" value="CLATHRINADPT"/>
</dbReference>
<evidence type="ECO:0000256" key="8">
    <source>
        <dbReference type="ARBA" id="ARBA00023176"/>
    </source>
</evidence>
<feature type="transmembrane region" description="Helical" evidence="12">
    <location>
        <begin position="167"/>
        <end position="186"/>
    </location>
</feature>
<feature type="chain" id="PRO_5029005646" description="MHD domain-containing protein" evidence="13">
    <location>
        <begin position="21"/>
        <end position="2106"/>
    </location>
</feature>
<feature type="region of interest" description="Disordered" evidence="11">
    <location>
        <begin position="944"/>
        <end position="1009"/>
    </location>
</feature>
<dbReference type="CDD" id="cd09251">
    <property type="entry name" value="AP-2_Mu2_Cterm"/>
    <property type="match status" value="1"/>
</dbReference>
<dbReference type="InterPro" id="IPR043532">
    <property type="entry name" value="AP2_Mu_N"/>
</dbReference>
<keyword evidence="3" id="KW-0254">Endocytosis</keyword>
<dbReference type="GO" id="GO:0006897">
    <property type="term" value="P:endocytosis"/>
    <property type="evidence" value="ECO:0007669"/>
    <property type="project" value="UniProtKB-KW"/>
</dbReference>
<feature type="region of interest" description="Disordered" evidence="11">
    <location>
        <begin position="540"/>
        <end position="578"/>
    </location>
</feature>
<dbReference type="KEGG" id="trg:TRUGW13939_08226"/>
<feature type="transmembrane region" description="Helical" evidence="12">
    <location>
        <begin position="106"/>
        <end position="127"/>
    </location>
</feature>
<dbReference type="InterPro" id="IPR001392">
    <property type="entry name" value="Clathrin_mu"/>
</dbReference>
<keyword evidence="4 12" id="KW-0812">Transmembrane</keyword>
<comment type="subcellular location">
    <subcellularLocation>
        <location evidence="9">Membrane</location>
        <location evidence="9">Coated pit</location>
    </subcellularLocation>
    <subcellularLocation>
        <location evidence="1">Membrane</location>
        <topology evidence="1">Multi-pass membrane protein</topology>
    </subcellularLocation>
</comment>
<dbReference type="Gene3D" id="3.30.450.60">
    <property type="match status" value="1"/>
</dbReference>
<evidence type="ECO:0000256" key="12">
    <source>
        <dbReference type="SAM" id="Phobius"/>
    </source>
</evidence>
<feature type="transmembrane region" description="Helical" evidence="12">
    <location>
        <begin position="221"/>
        <end position="237"/>
    </location>
</feature>
<dbReference type="PROSITE" id="PS51072">
    <property type="entry name" value="MHD"/>
    <property type="match status" value="1"/>
</dbReference>
<evidence type="ECO:0000256" key="2">
    <source>
        <dbReference type="ARBA" id="ARBA00022448"/>
    </source>
</evidence>
<dbReference type="SUPFAM" id="SSF49447">
    <property type="entry name" value="Second domain of Mu2 adaptin subunit (ap50) of ap2 adaptor"/>
    <property type="match status" value="1"/>
</dbReference>
<evidence type="ECO:0000256" key="13">
    <source>
        <dbReference type="SAM" id="SignalP"/>
    </source>
</evidence>
<feature type="compositionally biased region" description="Basic and acidic residues" evidence="11">
    <location>
        <begin position="815"/>
        <end position="829"/>
    </location>
</feature>
<sequence>MRFNTKLFFCLVSLGSLVSASDDTLIKRQDVTTTSIPDTHVTTHTNTHSELTTSVSTTTTVLPAVSTSMIDIHTDIVSGAAPTSASSLNSTSDTFDGVGLPIHPTITPAIAISGVVLIITGIAYNLIGIKNLWIHVFLSAAFLTSLSIVVLIEYVMNPPVSDGVQGAYFVAVFFPGLIFGGVSLVFKELTEGLGCLLGGFCLSMWFLSLKEGGLLTSTTGKGAFIGAFCVVAYAFSFTSYTRPYALIVSTAFAGSTAAILGIDCFSRAGLKEFWLYNWGLNDDVFPLNTTTYPLTRGIRVELAAIIVVCLLGLLSQFRLWKVIREKREKKEAALAEEQQKNHEAELELGRTLEEKKLHDLARWEAVYGEPSSSKQRESTIAENSSVTVSPGLHRMHSAPNILHKDSEAGVEIVGLSVRGGNKGSLAERHEGNAKEANMIDEEEDTKETEESKYSEKPETHDVDEGEERENVDETAERAPVRVPTPLQCPQSPPFKIPNPNDTNNEDDVHSIQAIVDDGDSTANRLSRRLSGLSILRRMSLRNSSRRNSRQITSESQEMLVPQSPSNLPSPASSVEGIPDNISFEMQNTEAHANLDAETNQGIHEDRDNALKESTPGDSDAKLDAAVEDQNNTPTAHEDGQTQPDQTAIQNTTEKGTDEKQNEEQPHGLGLSSAKRRHTFDGGASPFLEVAPATARSQVTSTAESGFGKDKLAKSPKLSQKGQLQPQSSSNSRPSTGKKESLTAGAVEHLPSHVSPLIMSYRTNEWAKHLSGAETPALEEIELSSTLGNSNEETTVPVKVEELTQTATTAAPPPANDRRASLPEKLDTVHRTPSNISKRSAREGTPPRSPTIYLDNAAIHPANAHAASSPNLLLVNTNLSPPSTGIPGGFRSSSTPFLGTSLATSPIDESQEVNYDSRPVERSMSLMAQREHMVQSRLSSLSLTRHSWIPPRSQSRQSGDEDLRSPTGSQLSLADDGDDMPLAQRRALLRQQSIPPVNMPATTEDPGRSAVDVYPATARLSRDSRGIVPSKSMKMAAWRESLQEDLSRSQTPLDDVHAARQGMMDQQRKAQIANTQRVLASENLNNSIAERMRRGEMQDVHREAMRRMQATANRKAQDGSTTALSRFNPNDSNEKAQWLRTDGLDRVHDPARWSWGPGTHRKLCVESKYSTRGHGSRLAPFPPPPPRDFCFCFCRALVLPILLSTPPFALISRLETAVFDSRVRCASTNTASPARHEFSHNLSPLAAKNSHRDLDLNIQIATPQPVHHAPDTHVRGHRRLSSRNRGSFSCKNNPQPKAVPAESAVTYASRLWNPINHVPRTTVVTSPHLAHASDEDVRTARDAYPLLSIPEQRRSRQTPSPTVEHSAAESESGRTSIALPRSRRRSVQLNVEESAEMAEGQESQAAGQKLQPDDGVTHAPRHVQSNSSLRNSTYAAYPAQGNQNAGGGSQAEVAEELAWGPAHPCYPHLNPHVPLHSDEFTATRIIRIRRDWMIKGDLAPTFSNLYPEILDPLVSEQEFRRIVSKINTELVRAFDPFSLRNWLDGAIGLITGWVWDDLNLPGIKSNLRRVEDWLDKWNREVGSKEGVQIWSLRRTAYMSIDIQIPDPKIGLVNSEAPSAPGTRPNTGPTVRTPTATEEIQLLSHRTRPNRTTNPVTMISGILVFNQKGENLIFRAFRNDCRPRLADIFRIQVISNPQVRSPILTLGSTTFSHVKHENIYLVVVTKSNANAALVFEFLYRLILLGKGYFGKLDEEAVKNNFVLIYELLDEILDFGYPQNTETDTLKMYITTEGVKSAIANSASDSSRITMQATGALSWRRADVKYRKNEAFVDVIEDVNLLMSATGTVLRADVNGQIVMRAYLTGTPECKFGLNDRLLLDGDNNSAPSGNRDGRTKATRAAAGSVSLEDCQFHQCVKLGRFDADRTISFVPPDGEFELMRYRATENVNLPFKVHPIVREVGTTKVEYSVAIKANYGQKLFATNVVVRIPTPLNTAKITERTTNGKAKYEPEHNNIVWKIARFTGQSEFVLTAEATLTSMTHQKAWSRPPLSLSFNLLMFTSSGLLVRYLKVFEKSNYSSVKWVRYMTRAGSYEIRSVFSFFFFTLVLF</sequence>
<feature type="transmembrane region" description="Helical" evidence="12">
    <location>
        <begin position="302"/>
        <end position="320"/>
    </location>
</feature>
<accession>A0A7H8R404</accession>
<feature type="compositionally biased region" description="Polar residues" evidence="11">
    <location>
        <begin position="1109"/>
        <end position="1130"/>
    </location>
</feature>
<gene>
    <name evidence="15" type="ORF">TRUGW13939_08226</name>
</gene>
<dbReference type="InterPro" id="IPR028565">
    <property type="entry name" value="MHD"/>
</dbReference>
<dbReference type="SUPFAM" id="SSF64356">
    <property type="entry name" value="SNARE-like"/>
    <property type="match status" value="1"/>
</dbReference>
<evidence type="ECO:0000256" key="6">
    <source>
        <dbReference type="ARBA" id="ARBA00022989"/>
    </source>
</evidence>
<feature type="compositionally biased region" description="Acidic residues" evidence="11">
    <location>
        <begin position="463"/>
        <end position="473"/>
    </location>
</feature>
<evidence type="ECO:0000256" key="1">
    <source>
        <dbReference type="ARBA" id="ARBA00004141"/>
    </source>
</evidence>
<feature type="compositionally biased region" description="Basic and acidic residues" evidence="11">
    <location>
        <begin position="654"/>
        <end position="665"/>
    </location>
</feature>
<evidence type="ECO:0000256" key="3">
    <source>
        <dbReference type="ARBA" id="ARBA00022583"/>
    </source>
</evidence>
<keyword evidence="6 12" id="KW-1133">Transmembrane helix</keyword>
<dbReference type="CDD" id="cd14836">
    <property type="entry name" value="AP2_Mu_N"/>
    <property type="match status" value="1"/>
</dbReference>
<reference evidence="16" key="1">
    <citation type="submission" date="2020-06" db="EMBL/GenBank/DDBJ databases">
        <title>A chromosome-scale genome assembly of Talaromyces rugulosus W13939.</title>
        <authorList>
            <person name="Wang B."/>
            <person name="Guo L."/>
            <person name="Ye K."/>
            <person name="Wang L."/>
        </authorList>
    </citation>
    <scope>NUCLEOTIDE SEQUENCE [LARGE SCALE GENOMIC DNA]</scope>
    <source>
        <strain evidence="16">W13939</strain>
    </source>
</reference>
<feature type="domain" description="MHD" evidence="14">
    <location>
        <begin position="1825"/>
        <end position="2093"/>
    </location>
</feature>
<feature type="region of interest" description="Disordered" evidence="11">
    <location>
        <begin position="420"/>
        <end position="506"/>
    </location>
</feature>
<feature type="compositionally biased region" description="Basic and acidic residues" evidence="11">
    <location>
        <begin position="448"/>
        <end position="462"/>
    </location>
</feature>
<evidence type="ECO:0000256" key="4">
    <source>
        <dbReference type="ARBA" id="ARBA00022692"/>
    </source>
</evidence>
<protein>
    <recommendedName>
        <fullName evidence="14">MHD domain-containing protein</fullName>
    </recommendedName>
</protein>
<dbReference type="GeneID" id="55995715"/>
<feature type="region of interest" description="Disordered" evidence="11">
    <location>
        <begin position="1108"/>
        <end position="1133"/>
    </location>
</feature>
<dbReference type="Pfam" id="PF10256">
    <property type="entry name" value="Erf4"/>
    <property type="match status" value="1"/>
</dbReference>
<feature type="compositionally biased region" description="Polar residues" evidence="11">
    <location>
        <begin position="1282"/>
        <end position="1294"/>
    </location>
</feature>
<feature type="transmembrane region" description="Helical" evidence="12">
    <location>
        <begin position="193"/>
        <end position="209"/>
    </location>
</feature>
<keyword evidence="8" id="KW-0168">Coated pit</keyword>
<proteinExistence type="predicted"/>
<evidence type="ECO:0000256" key="5">
    <source>
        <dbReference type="ARBA" id="ARBA00022927"/>
    </source>
</evidence>
<feature type="compositionally biased region" description="Acidic residues" evidence="11">
    <location>
        <begin position="438"/>
        <end position="447"/>
    </location>
</feature>
<dbReference type="Gene3D" id="2.60.40.1170">
    <property type="entry name" value="Mu homology domain, subdomain B"/>
    <property type="match status" value="2"/>
</dbReference>
<feature type="region of interest" description="Disordered" evidence="11">
    <location>
        <begin position="1345"/>
        <end position="1428"/>
    </location>
</feature>
<feature type="compositionally biased region" description="Polar residues" evidence="11">
    <location>
        <begin position="716"/>
        <end position="734"/>
    </location>
</feature>
<dbReference type="Pfam" id="PF13886">
    <property type="entry name" value="TM7S3_TM198"/>
    <property type="match status" value="1"/>
</dbReference>
<organism evidence="15 16">
    <name type="scientific">Talaromyces rugulosus</name>
    <name type="common">Penicillium rugulosum</name>
    <dbReference type="NCBI Taxonomy" id="121627"/>
    <lineage>
        <taxon>Eukaryota</taxon>
        <taxon>Fungi</taxon>
        <taxon>Dikarya</taxon>
        <taxon>Ascomycota</taxon>
        <taxon>Pezizomycotina</taxon>
        <taxon>Eurotiomycetes</taxon>
        <taxon>Eurotiomycetidae</taxon>
        <taxon>Eurotiales</taxon>
        <taxon>Trichocomaceae</taxon>
        <taxon>Talaromyces</taxon>
        <taxon>Talaromyces sect. Islandici</taxon>
    </lineage>
</organism>
<evidence type="ECO:0000259" key="14">
    <source>
        <dbReference type="PROSITE" id="PS51072"/>
    </source>
</evidence>
<feature type="region of interest" description="Disordered" evidence="11">
    <location>
        <begin position="1262"/>
        <end position="1298"/>
    </location>
</feature>